<proteinExistence type="inferred from homology"/>
<dbReference type="PROSITE" id="PS51935">
    <property type="entry name" value="NLPC_P60"/>
    <property type="match status" value="1"/>
</dbReference>
<accession>A0A1Z4VM27</accession>
<feature type="signal peptide" evidence="5">
    <location>
        <begin position="1"/>
        <end position="22"/>
    </location>
</feature>
<keyword evidence="4" id="KW-0788">Thiol protease</keyword>
<keyword evidence="8" id="KW-1185">Reference proteome</keyword>
<sequence length="173" mass="19238">MNRWLTNGFRLMGLLIATLVAAGCAQRPVVPAAGAVPDPGWSESRAQPRREQRRQLVAHAERMLGQPYRYGGESPQQGFDCSGLVYFSHRQLGIEVPRTTRDQRRRSRAVPLQALQPGDLVFFDLSDTKTRHVGIYIGGGRFIHAPTSGKRVSVSSLDNPYWRRHLAGAGSFL</sequence>
<dbReference type="GO" id="GO:0006508">
    <property type="term" value="P:proteolysis"/>
    <property type="evidence" value="ECO:0007669"/>
    <property type="project" value="UniProtKB-KW"/>
</dbReference>
<dbReference type="GO" id="GO:0008234">
    <property type="term" value="F:cysteine-type peptidase activity"/>
    <property type="evidence" value="ECO:0007669"/>
    <property type="project" value="UniProtKB-KW"/>
</dbReference>
<feature type="domain" description="NlpC/P60" evidence="6">
    <location>
        <begin position="50"/>
        <end position="173"/>
    </location>
</feature>
<evidence type="ECO:0000256" key="2">
    <source>
        <dbReference type="ARBA" id="ARBA00022670"/>
    </source>
</evidence>
<dbReference type="InterPro" id="IPR051202">
    <property type="entry name" value="Peptidase_C40"/>
</dbReference>
<dbReference type="SUPFAM" id="SSF54001">
    <property type="entry name" value="Cysteine proteinases"/>
    <property type="match status" value="1"/>
</dbReference>
<keyword evidence="2" id="KW-0645">Protease</keyword>
<dbReference type="KEGG" id="ttc:FOKN1_0130"/>
<dbReference type="PANTHER" id="PTHR47053">
    <property type="entry name" value="MUREIN DD-ENDOPEPTIDASE MEPH-RELATED"/>
    <property type="match status" value="1"/>
</dbReference>
<protein>
    <submittedName>
        <fullName evidence="7">Cell wall-associated hydrolases</fullName>
    </submittedName>
</protein>
<dbReference type="InterPro" id="IPR000064">
    <property type="entry name" value="NLP_P60_dom"/>
</dbReference>
<keyword evidence="5" id="KW-0732">Signal</keyword>
<evidence type="ECO:0000256" key="3">
    <source>
        <dbReference type="ARBA" id="ARBA00022801"/>
    </source>
</evidence>
<evidence type="ECO:0000256" key="4">
    <source>
        <dbReference type="ARBA" id="ARBA00022807"/>
    </source>
</evidence>
<evidence type="ECO:0000256" key="5">
    <source>
        <dbReference type="SAM" id="SignalP"/>
    </source>
</evidence>
<dbReference type="RefSeq" id="WP_197702969.1">
    <property type="nucleotide sequence ID" value="NZ_AP018052.1"/>
</dbReference>
<evidence type="ECO:0000313" key="7">
    <source>
        <dbReference type="EMBL" id="BAZ92535.1"/>
    </source>
</evidence>
<dbReference type="InterPro" id="IPR038765">
    <property type="entry name" value="Papain-like_cys_pep_sf"/>
</dbReference>
<keyword evidence="3 7" id="KW-0378">Hydrolase</keyword>
<evidence type="ECO:0000313" key="8">
    <source>
        <dbReference type="Proteomes" id="UP000218765"/>
    </source>
</evidence>
<organism evidence="7 8">
    <name type="scientific">Thiohalobacter thiocyanaticus</name>
    <dbReference type="NCBI Taxonomy" id="585455"/>
    <lineage>
        <taxon>Bacteria</taxon>
        <taxon>Pseudomonadati</taxon>
        <taxon>Pseudomonadota</taxon>
        <taxon>Gammaproteobacteria</taxon>
        <taxon>Thiohalobacterales</taxon>
        <taxon>Thiohalobacteraceae</taxon>
        <taxon>Thiohalobacter</taxon>
    </lineage>
</organism>
<comment type="similarity">
    <text evidence="1">Belongs to the peptidase C40 family.</text>
</comment>
<name>A0A1Z4VM27_9GAMM</name>
<dbReference type="Gene3D" id="3.90.1720.10">
    <property type="entry name" value="endopeptidase domain like (from Nostoc punctiforme)"/>
    <property type="match status" value="1"/>
</dbReference>
<reference evidence="7 8" key="1">
    <citation type="submission" date="2017-05" db="EMBL/GenBank/DDBJ databases">
        <title>Thiocyanate degradation by Thiohalobacter thiocyanaticus FOKN1.</title>
        <authorList>
            <person name="Oshiki M."/>
            <person name="Fukushima T."/>
            <person name="Kawano S."/>
            <person name="Nakagawa J."/>
        </authorList>
    </citation>
    <scope>NUCLEOTIDE SEQUENCE [LARGE SCALE GENOMIC DNA]</scope>
    <source>
        <strain evidence="7 8">FOKN1</strain>
    </source>
</reference>
<dbReference type="Pfam" id="PF00877">
    <property type="entry name" value="NLPC_P60"/>
    <property type="match status" value="1"/>
</dbReference>
<evidence type="ECO:0000259" key="6">
    <source>
        <dbReference type="PROSITE" id="PS51935"/>
    </source>
</evidence>
<dbReference type="Proteomes" id="UP000218765">
    <property type="component" value="Chromosome"/>
</dbReference>
<dbReference type="PROSITE" id="PS51257">
    <property type="entry name" value="PROKAR_LIPOPROTEIN"/>
    <property type="match status" value="1"/>
</dbReference>
<dbReference type="AlphaFoldDB" id="A0A1Z4VM27"/>
<feature type="chain" id="PRO_5012373840" evidence="5">
    <location>
        <begin position="23"/>
        <end position="173"/>
    </location>
</feature>
<evidence type="ECO:0000256" key="1">
    <source>
        <dbReference type="ARBA" id="ARBA00007074"/>
    </source>
</evidence>
<gene>
    <name evidence="7" type="ORF">FOKN1_0130</name>
</gene>
<dbReference type="PANTHER" id="PTHR47053:SF1">
    <property type="entry name" value="MUREIN DD-ENDOPEPTIDASE MEPH-RELATED"/>
    <property type="match status" value="1"/>
</dbReference>
<dbReference type="EMBL" id="AP018052">
    <property type="protein sequence ID" value="BAZ92535.1"/>
    <property type="molecule type" value="Genomic_DNA"/>
</dbReference>